<evidence type="ECO:0000313" key="3">
    <source>
        <dbReference type="Proteomes" id="UP000094565"/>
    </source>
</evidence>
<evidence type="ECO:0000256" key="1">
    <source>
        <dbReference type="RuleBase" id="RU000487"/>
    </source>
</evidence>
<sequence length="404" mass="45728">MDFGITSLILDGSNGTKTYAGLSTEEAPSLIISNDYKKLVDRISFERIDSSPFGEIFTMYNDGLIYNWEALEEQWKFIYEKHYKLESKEMPLILTENHWNSKKNQVETCQLAFEKFEVPVFSMLNSQSCTSYGTGRATSLIIDLNDAFISVTPIVNGSIMTKGAIHNKFGGDFLNLHTLRYLQRKAGDGIDVEEQIASQGGNATTLPSVKAYRVNRFLKQFRRNIGSMSQYILPPVVEGLSSDYHLTAKDYLINGFVIKDINPLDQCQMVEPLMQPFSYTNAFHPDISLSQENTYGLSELVLNSLKKLETTQNVYQALLKGIVITGENSFIPGLEQRLINDLVKILSNYTIETYSNVNLDERNLATWNGALILSSMNSGNFDNIFISKKEYEEFGENAVLERFK</sequence>
<dbReference type="InterPro" id="IPR004000">
    <property type="entry name" value="Actin"/>
</dbReference>
<keyword evidence="3" id="KW-1185">Reference proteome</keyword>
<dbReference type="SMART" id="SM00268">
    <property type="entry name" value="ACTIN"/>
    <property type="match status" value="1"/>
</dbReference>
<comment type="similarity">
    <text evidence="1">Belongs to the actin family.</text>
</comment>
<proteinExistence type="inferred from homology"/>
<dbReference type="PANTHER" id="PTHR11937">
    <property type="entry name" value="ACTIN"/>
    <property type="match status" value="1"/>
</dbReference>
<name>A0A1B2JA59_PICPA</name>
<dbReference type="Proteomes" id="UP000094565">
    <property type="component" value="Chromosome 1"/>
</dbReference>
<organism evidence="2 3">
    <name type="scientific">Komagataella pastoris</name>
    <name type="common">Yeast</name>
    <name type="synonym">Pichia pastoris</name>
    <dbReference type="NCBI Taxonomy" id="4922"/>
    <lineage>
        <taxon>Eukaryota</taxon>
        <taxon>Fungi</taxon>
        <taxon>Dikarya</taxon>
        <taxon>Ascomycota</taxon>
        <taxon>Saccharomycotina</taxon>
        <taxon>Pichiomycetes</taxon>
        <taxon>Pichiales</taxon>
        <taxon>Pichiaceae</taxon>
        <taxon>Komagataella</taxon>
    </lineage>
</organism>
<dbReference type="OrthoDB" id="5132116at2759"/>
<dbReference type="Gene3D" id="3.90.640.10">
    <property type="entry name" value="Actin, Chain A, domain 4"/>
    <property type="match status" value="1"/>
</dbReference>
<reference evidence="2 3" key="1">
    <citation type="submission" date="2016-02" db="EMBL/GenBank/DDBJ databases">
        <title>Comparative genomic and transcriptomic foundation for Pichia pastoris.</title>
        <authorList>
            <person name="Love K.R."/>
            <person name="Shah K.A."/>
            <person name="Whittaker C.A."/>
            <person name="Wu J."/>
            <person name="Bartlett M.C."/>
            <person name="Ma D."/>
            <person name="Leeson R.L."/>
            <person name="Priest M."/>
            <person name="Young S.K."/>
            <person name="Love J.C."/>
        </authorList>
    </citation>
    <scope>NUCLEOTIDE SEQUENCE [LARGE SCALE GENOMIC DNA]</scope>
    <source>
        <strain evidence="2 3">ATCC 28485</strain>
    </source>
</reference>
<dbReference type="AlphaFoldDB" id="A0A1B2JA59"/>
<dbReference type="Pfam" id="PF00022">
    <property type="entry name" value="Actin"/>
    <property type="match status" value="1"/>
</dbReference>
<gene>
    <name evidence="2" type="primary">ARP7</name>
    <name evidence="2" type="ORF">ATY40_BA7500989</name>
</gene>
<dbReference type="InterPro" id="IPR043129">
    <property type="entry name" value="ATPase_NBD"/>
</dbReference>
<evidence type="ECO:0000313" key="2">
    <source>
        <dbReference type="EMBL" id="ANZ74678.1"/>
    </source>
</evidence>
<protein>
    <submittedName>
        <fullName evidence="2">BA75_00989T0</fullName>
    </submittedName>
</protein>
<dbReference type="Gene3D" id="3.30.420.40">
    <property type="match status" value="2"/>
</dbReference>
<dbReference type="SUPFAM" id="SSF53067">
    <property type="entry name" value="Actin-like ATPase domain"/>
    <property type="match status" value="2"/>
</dbReference>
<dbReference type="EMBL" id="CP014584">
    <property type="protein sequence ID" value="ANZ74678.1"/>
    <property type="molecule type" value="Genomic_DNA"/>
</dbReference>
<accession>A0A1B2JA59</accession>